<proteinExistence type="predicted"/>
<gene>
    <name evidence="2" type="ORF">METZ01_LOCUS430031</name>
</gene>
<dbReference type="SUPFAM" id="SSF52172">
    <property type="entry name" value="CheY-like"/>
    <property type="match status" value="1"/>
</dbReference>
<dbReference type="PROSITE" id="PS50110">
    <property type="entry name" value="RESPONSE_REGULATORY"/>
    <property type="match status" value="1"/>
</dbReference>
<evidence type="ECO:0000313" key="2">
    <source>
        <dbReference type="EMBL" id="SVD77177.1"/>
    </source>
</evidence>
<name>A0A382Y1E5_9ZZZZ</name>
<sequence>MEQLYVLFADDSAFMRIAYKRVLESHLGLRIVAMAGNGEEATK</sequence>
<dbReference type="GO" id="GO:0000160">
    <property type="term" value="P:phosphorelay signal transduction system"/>
    <property type="evidence" value="ECO:0007669"/>
    <property type="project" value="InterPro"/>
</dbReference>
<protein>
    <recommendedName>
        <fullName evidence="1">Response regulatory domain-containing protein</fullName>
    </recommendedName>
</protein>
<evidence type="ECO:0000259" key="1">
    <source>
        <dbReference type="PROSITE" id="PS50110"/>
    </source>
</evidence>
<feature type="non-terminal residue" evidence="2">
    <location>
        <position position="43"/>
    </location>
</feature>
<organism evidence="2">
    <name type="scientific">marine metagenome</name>
    <dbReference type="NCBI Taxonomy" id="408172"/>
    <lineage>
        <taxon>unclassified sequences</taxon>
        <taxon>metagenomes</taxon>
        <taxon>ecological metagenomes</taxon>
    </lineage>
</organism>
<dbReference type="InterPro" id="IPR011006">
    <property type="entry name" value="CheY-like_superfamily"/>
</dbReference>
<dbReference type="InterPro" id="IPR001789">
    <property type="entry name" value="Sig_transdc_resp-reg_receiver"/>
</dbReference>
<feature type="domain" description="Response regulatory" evidence="1">
    <location>
        <begin position="5"/>
        <end position="43"/>
    </location>
</feature>
<dbReference type="AlphaFoldDB" id="A0A382Y1E5"/>
<dbReference type="Gene3D" id="3.40.50.2300">
    <property type="match status" value="1"/>
</dbReference>
<accession>A0A382Y1E5</accession>
<dbReference type="EMBL" id="UINC01172217">
    <property type="protein sequence ID" value="SVD77177.1"/>
    <property type="molecule type" value="Genomic_DNA"/>
</dbReference>
<reference evidence="2" key="1">
    <citation type="submission" date="2018-05" db="EMBL/GenBank/DDBJ databases">
        <authorList>
            <person name="Lanie J.A."/>
            <person name="Ng W.-L."/>
            <person name="Kazmierczak K.M."/>
            <person name="Andrzejewski T.M."/>
            <person name="Davidsen T.M."/>
            <person name="Wayne K.J."/>
            <person name="Tettelin H."/>
            <person name="Glass J.I."/>
            <person name="Rusch D."/>
            <person name="Podicherti R."/>
            <person name="Tsui H.-C.T."/>
            <person name="Winkler M.E."/>
        </authorList>
    </citation>
    <scope>NUCLEOTIDE SEQUENCE</scope>
</reference>